<feature type="region of interest" description="Disordered" evidence="1">
    <location>
        <begin position="1"/>
        <end position="191"/>
    </location>
</feature>
<feature type="compositionally biased region" description="Polar residues" evidence="1">
    <location>
        <begin position="117"/>
        <end position="128"/>
    </location>
</feature>
<feature type="compositionally biased region" description="Acidic residues" evidence="1">
    <location>
        <begin position="402"/>
        <end position="431"/>
    </location>
</feature>
<sequence>MTVVMPPRRAPTHAFHNKPYCPDSAVRRSTRLAVDRPRPTLTNRRRIPIDPVVLAKHSIPLASSSKRKADSSPTEDDAHGEGSPSISSRRKKRKDNAAVEKPPSQMRATLKNPPRARSSTNKYGTRSAPSEEPVHIINVNPAPVPPQLPSGSPPVSASRQLSPPPPPLPEPKNDFTSEDVPPNPRDAMVTEDTVPEAATPEPVSESCTPEPITTPSYVTYTDLTPFPSDVQQFHVPVPLTPTFSPSILSELHDDFSFPSDPDLDPTALLNPTDVGFPQPLQDQMGTTTVCDNNGSIDVHEWNRVARQKENEEARRQKMANQRRDRLWTNLTDQKYKEFVRNHGMDEVRARVKADTQKAAAAAATARLYQGLNSPVTPSQPTMEAEPTSVLPIRPSFEMYSPDADECEVDEKLDDDDEDDDDSDESIEDDTAPDPNFDLPPPLIVSPLKANPLGGRSAAKHGVVRISSTYR</sequence>
<accession>A0A0C3EL20</accession>
<feature type="region of interest" description="Disordered" evidence="1">
    <location>
        <begin position="371"/>
        <end position="470"/>
    </location>
</feature>
<dbReference type="Proteomes" id="UP000054166">
    <property type="component" value="Unassembled WGS sequence"/>
</dbReference>
<evidence type="ECO:0000256" key="1">
    <source>
        <dbReference type="SAM" id="MobiDB-lite"/>
    </source>
</evidence>
<protein>
    <submittedName>
        <fullName evidence="2">Uncharacterized protein</fullName>
    </submittedName>
</protein>
<feature type="compositionally biased region" description="Pro residues" evidence="1">
    <location>
        <begin position="142"/>
        <end position="152"/>
    </location>
</feature>
<dbReference type="HOGENOM" id="CLU_581535_0_0_1"/>
<organism evidence="2 3">
    <name type="scientific">Piloderma croceum (strain F 1598)</name>
    <dbReference type="NCBI Taxonomy" id="765440"/>
    <lineage>
        <taxon>Eukaryota</taxon>
        <taxon>Fungi</taxon>
        <taxon>Dikarya</taxon>
        <taxon>Basidiomycota</taxon>
        <taxon>Agaricomycotina</taxon>
        <taxon>Agaricomycetes</taxon>
        <taxon>Agaricomycetidae</taxon>
        <taxon>Atheliales</taxon>
        <taxon>Atheliaceae</taxon>
        <taxon>Piloderma</taxon>
    </lineage>
</organism>
<proteinExistence type="predicted"/>
<reference evidence="2 3" key="1">
    <citation type="submission" date="2014-04" db="EMBL/GenBank/DDBJ databases">
        <authorList>
            <consortium name="DOE Joint Genome Institute"/>
            <person name="Kuo A."/>
            <person name="Tarkka M."/>
            <person name="Buscot F."/>
            <person name="Kohler A."/>
            <person name="Nagy L.G."/>
            <person name="Floudas D."/>
            <person name="Copeland A."/>
            <person name="Barry K.W."/>
            <person name="Cichocki N."/>
            <person name="Veneault-Fourrey C."/>
            <person name="LaButti K."/>
            <person name="Lindquist E.A."/>
            <person name="Lipzen A."/>
            <person name="Lundell T."/>
            <person name="Morin E."/>
            <person name="Murat C."/>
            <person name="Sun H."/>
            <person name="Tunlid A."/>
            <person name="Henrissat B."/>
            <person name="Grigoriev I.V."/>
            <person name="Hibbett D.S."/>
            <person name="Martin F."/>
            <person name="Nordberg H.P."/>
            <person name="Cantor M.N."/>
            <person name="Hua S.X."/>
        </authorList>
    </citation>
    <scope>NUCLEOTIDE SEQUENCE [LARGE SCALE GENOMIC DNA]</scope>
    <source>
        <strain evidence="2 3">F 1598</strain>
    </source>
</reference>
<gene>
    <name evidence="2" type="ORF">PILCRDRAFT_93110</name>
</gene>
<reference evidence="3" key="2">
    <citation type="submission" date="2015-01" db="EMBL/GenBank/DDBJ databases">
        <title>Evolutionary Origins and Diversification of the Mycorrhizal Mutualists.</title>
        <authorList>
            <consortium name="DOE Joint Genome Institute"/>
            <consortium name="Mycorrhizal Genomics Consortium"/>
            <person name="Kohler A."/>
            <person name="Kuo A."/>
            <person name="Nagy L.G."/>
            <person name="Floudas D."/>
            <person name="Copeland A."/>
            <person name="Barry K.W."/>
            <person name="Cichocki N."/>
            <person name="Veneault-Fourrey C."/>
            <person name="LaButti K."/>
            <person name="Lindquist E.A."/>
            <person name="Lipzen A."/>
            <person name="Lundell T."/>
            <person name="Morin E."/>
            <person name="Murat C."/>
            <person name="Riley R."/>
            <person name="Ohm R."/>
            <person name="Sun H."/>
            <person name="Tunlid A."/>
            <person name="Henrissat B."/>
            <person name="Grigoriev I.V."/>
            <person name="Hibbett D.S."/>
            <person name="Martin F."/>
        </authorList>
    </citation>
    <scope>NUCLEOTIDE SEQUENCE [LARGE SCALE GENOMIC DNA]</scope>
    <source>
        <strain evidence="3">F 1598</strain>
    </source>
</reference>
<evidence type="ECO:0000313" key="2">
    <source>
        <dbReference type="EMBL" id="KIM73300.1"/>
    </source>
</evidence>
<dbReference type="EMBL" id="KN833086">
    <property type="protein sequence ID" value="KIM73300.1"/>
    <property type="molecule type" value="Genomic_DNA"/>
</dbReference>
<name>A0A0C3EL20_PILCF</name>
<evidence type="ECO:0000313" key="3">
    <source>
        <dbReference type="Proteomes" id="UP000054166"/>
    </source>
</evidence>
<keyword evidence="3" id="KW-1185">Reference proteome</keyword>
<feature type="compositionally biased region" description="Polar residues" evidence="1">
    <location>
        <begin position="371"/>
        <end position="381"/>
    </location>
</feature>
<dbReference type="AlphaFoldDB" id="A0A0C3EL20"/>
<dbReference type="InParanoid" id="A0A0C3EL20"/>